<dbReference type="AlphaFoldDB" id="A0A0C3EKF1"/>
<dbReference type="InParanoid" id="A0A0C3EKF1"/>
<dbReference type="EMBL" id="KN822009">
    <property type="protein sequence ID" value="KIM68406.1"/>
    <property type="molecule type" value="Genomic_DNA"/>
</dbReference>
<sequence length="252" mass="28357">MDASTNLNLDARSQDRHPQLGQCADRFHFPSLAKLHEMPISPMCGTGLFHMAGPLNKCPYAEQDHTYAIFLLHATKDLAYEIVHCNTITLQFNRIMLERAERDLHAVDELSMRCKNLWPAVTLDLAENELWDQELNHSIDSWVPRAQFRNDGYAESRTASLYGHEMYYKPRSQSPVPSQFSVLSPGCQSGRNTPLSVGHMQPMSDTSLLSQPGLSRLPTTYLDMPIPLTQEMNLTSGTPSDAGLERTVQDIL</sequence>
<evidence type="ECO:0000313" key="3">
    <source>
        <dbReference type="Proteomes" id="UP000053989"/>
    </source>
</evidence>
<accession>A0A0C3EKF1</accession>
<feature type="compositionally biased region" description="Basic and acidic residues" evidence="1">
    <location>
        <begin position="243"/>
        <end position="252"/>
    </location>
</feature>
<evidence type="ECO:0000256" key="1">
    <source>
        <dbReference type="SAM" id="MobiDB-lite"/>
    </source>
</evidence>
<gene>
    <name evidence="2" type="ORF">SCLCIDRAFT_20319</name>
</gene>
<proteinExistence type="predicted"/>
<dbReference type="HOGENOM" id="CLU_1103333_0_0_1"/>
<dbReference type="Proteomes" id="UP000053989">
    <property type="component" value="Unassembled WGS sequence"/>
</dbReference>
<keyword evidence="3" id="KW-1185">Reference proteome</keyword>
<feature type="region of interest" description="Disordered" evidence="1">
    <location>
        <begin position="231"/>
        <end position="252"/>
    </location>
</feature>
<evidence type="ECO:0000313" key="2">
    <source>
        <dbReference type="EMBL" id="KIM68406.1"/>
    </source>
</evidence>
<dbReference type="STRING" id="1036808.A0A0C3EKF1"/>
<name>A0A0C3EKF1_9AGAM</name>
<organism evidence="2 3">
    <name type="scientific">Scleroderma citrinum Foug A</name>
    <dbReference type="NCBI Taxonomy" id="1036808"/>
    <lineage>
        <taxon>Eukaryota</taxon>
        <taxon>Fungi</taxon>
        <taxon>Dikarya</taxon>
        <taxon>Basidiomycota</taxon>
        <taxon>Agaricomycotina</taxon>
        <taxon>Agaricomycetes</taxon>
        <taxon>Agaricomycetidae</taxon>
        <taxon>Boletales</taxon>
        <taxon>Sclerodermatineae</taxon>
        <taxon>Sclerodermataceae</taxon>
        <taxon>Scleroderma</taxon>
    </lineage>
</organism>
<protein>
    <submittedName>
        <fullName evidence="2">Uncharacterized protein</fullName>
    </submittedName>
</protein>
<reference evidence="3" key="2">
    <citation type="submission" date="2015-01" db="EMBL/GenBank/DDBJ databases">
        <title>Evolutionary Origins and Diversification of the Mycorrhizal Mutualists.</title>
        <authorList>
            <consortium name="DOE Joint Genome Institute"/>
            <consortium name="Mycorrhizal Genomics Consortium"/>
            <person name="Kohler A."/>
            <person name="Kuo A."/>
            <person name="Nagy L.G."/>
            <person name="Floudas D."/>
            <person name="Copeland A."/>
            <person name="Barry K.W."/>
            <person name="Cichocki N."/>
            <person name="Veneault-Fourrey C."/>
            <person name="LaButti K."/>
            <person name="Lindquist E.A."/>
            <person name="Lipzen A."/>
            <person name="Lundell T."/>
            <person name="Morin E."/>
            <person name="Murat C."/>
            <person name="Riley R."/>
            <person name="Ohm R."/>
            <person name="Sun H."/>
            <person name="Tunlid A."/>
            <person name="Henrissat B."/>
            <person name="Grigoriev I.V."/>
            <person name="Hibbett D.S."/>
            <person name="Martin F."/>
        </authorList>
    </citation>
    <scope>NUCLEOTIDE SEQUENCE [LARGE SCALE GENOMIC DNA]</scope>
    <source>
        <strain evidence="3">Foug A</strain>
    </source>
</reference>
<reference evidence="2 3" key="1">
    <citation type="submission" date="2014-04" db="EMBL/GenBank/DDBJ databases">
        <authorList>
            <consortium name="DOE Joint Genome Institute"/>
            <person name="Kuo A."/>
            <person name="Kohler A."/>
            <person name="Nagy L.G."/>
            <person name="Floudas D."/>
            <person name="Copeland A."/>
            <person name="Barry K.W."/>
            <person name="Cichocki N."/>
            <person name="Veneault-Fourrey C."/>
            <person name="LaButti K."/>
            <person name="Lindquist E.A."/>
            <person name="Lipzen A."/>
            <person name="Lundell T."/>
            <person name="Morin E."/>
            <person name="Murat C."/>
            <person name="Sun H."/>
            <person name="Tunlid A."/>
            <person name="Henrissat B."/>
            <person name="Grigoriev I.V."/>
            <person name="Hibbett D.S."/>
            <person name="Martin F."/>
            <person name="Nordberg H.P."/>
            <person name="Cantor M.N."/>
            <person name="Hua S.X."/>
        </authorList>
    </citation>
    <scope>NUCLEOTIDE SEQUENCE [LARGE SCALE GENOMIC DNA]</scope>
    <source>
        <strain evidence="2 3">Foug A</strain>
    </source>
</reference>
<dbReference type="OrthoDB" id="370884at2759"/>